<organism evidence="2 3">
    <name type="scientific">Dinothrombium tinctorium</name>
    <dbReference type="NCBI Taxonomy" id="1965070"/>
    <lineage>
        <taxon>Eukaryota</taxon>
        <taxon>Metazoa</taxon>
        <taxon>Ecdysozoa</taxon>
        <taxon>Arthropoda</taxon>
        <taxon>Chelicerata</taxon>
        <taxon>Arachnida</taxon>
        <taxon>Acari</taxon>
        <taxon>Acariformes</taxon>
        <taxon>Trombidiformes</taxon>
        <taxon>Prostigmata</taxon>
        <taxon>Anystina</taxon>
        <taxon>Parasitengona</taxon>
        <taxon>Trombidioidea</taxon>
        <taxon>Trombidiidae</taxon>
        <taxon>Dinothrombium</taxon>
    </lineage>
</organism>
<dbReference type="InterPro" id="IPR050951">
    <property type="entry name" value="Retrovirus_Pol_polyprotein"/>
</dbReference>
<dbReference type="GO" id="GO:0015074">
    <property type="term" value="P:DNA integration"/>
    <property type="evidence" value="ECO:0007669"/>
    <property type="project" value="InterPro"/>
</dbReference>
<sequence length="346" mass="40485">MFKDIVKWVTSCSVCQKTKIYKRKSGKLEPIRPGSRPFSRIGLDIIGMLPTTSRGNRFILVATCYLTKFAITKPVKHVTAKDVAEFLLHEVILRYSVFDEIISDNGVQFRSDIIRELNLLFNSHHKFTTPYKPSTAGLVERCNRQLIQLLKSFTESTKCNWDVLLPFVTHIYNISFHSSTKFNPFYLVHGYEAKLPIDMYIENEFKNVSKDDYVYQIAVNLQKSREIARKNIEQSQKVYKSYYDKNKDSHEFNIGDKCLIKYPIKSAETGRKFSAEWIGPLTVVHKVNNLVYELESDDGTLYFDRIHISKMRPFKARENELSEPVREKSKRIKKLPKYLSDYYLKN</sequence>
<name>A0A3S3P2U3_9ACAR</name>
<evidence type="ECO:0000313" key="3">
    <source>
        <dbReference type="Proteomes" id="UP000285301"/>
    </source>
</evidence>
<reference evidence="2 3" key="1">
    <citation type="journal article" date="2018" name="Gigascience">
        <title>Genomes of trombidid mites reveal novel predicted allergens and laterally-transferred genes associated with secondary metabolism.</title>
        <authorList>
            <person name="Dong X."/>
            <person name="Chaisiri K."/>
            <person name="Xia D."/>
            <person name="Armstrong S.D."/>
            <person name="Fang Y."/>
            <person name="Donnelly M.J."/>
            <person name="Kadowaki T."/>
            <person name="McGarry J.W."/>
            <person name="Darby A.C."/>
            <person name="Makepeace B.L."/>
        </authorList>
    </citation>
    <scope>NUCLEOTIDE SEQUENCE [LARGE SCALE GENOMIC DNA]</scope>
    <source>
        <strain evidence="2">UoL-WK</strain>
    </source>
</reference>
<dbReference type="InterPro" id="IPR012337">
    <property type="entry name" value="RNaseH-like_sf"/>
</dbReference>
<dbReference type="EMBL" id="NCKU01014293">
    <property type="protein sequence ID" value="RWR99623.1"/>
    <property type="molecule type" value="Genomic_DNA"/>
</dbReference>
<dbReference type="InterPro" id="IPR036397">
    <property type="entry name" value="RNaseH_sf"/>
</dbReference>
<dbReference type="PANTHER" id="PTHR37984:SF5">
    <property type="entry name" value="PROTEIN NYNRIN-LIKE"/>
    <property type="match status" value="1"/>
</dbReference>
<comment type="caution">
    <text evidence="2">The sequence shown here is derived from an EMBL/GenBank/DDBJ whole genome shotgun (WGS) entry which is preliminary data.</text>
</comment>
<dbReference type="OrthoDB" id="6514906at2759"/>
<dbReference type="FunFam" id="3.30.420.10:FF:000032">
    <property type="entry name" value="Retrovirus-related Pol polyprotein from transposon 297-like Protein"/>
    <property type="match status" value="1"/>
</dbReference>
<dbReference type="PANTHER" id="PTHR37984">
    <property type="entry name" value="PROTEIN CBG26694"/>
    <property type="match status" value="1"/>
</dbReference>
<dbReference type="STRING" id="1965070.A0A3S3P2U3"/>
<proteinExistence type="predicted"/>
<dbReference type="InterPro" id="IPR001584">
    <property type="entry name" value="Integrase_cat-core"/>
</dbReference>
<dbReference type="AlphaFoldDB" id="A0A3S3P2U3"/>
<evidence type="ECO:0000313" key="2">
    <source>
        <dbReference type="EMBL" id="RWR99623.1"/>
    </source>
</evidence>
<evidence type="ECO:0000259" key="1">
    <source>
        <dbReference type="PROSITE" id="PS50994"/>
    </source>
</evidence>
<dbReference type="PROSITE" id="PS50994">
    <property type="entry name" value="INTEGRASE"/>
    <property type="match status" value="1"/>
</dbReference>
<protein>
    <submittedName>
        <fullName evidence="2">Gag-pol fusion protein-like protein</fullName>
    </submittedName>
</protein>
<keyword evidence="3" id="KW-1185">Reference proteome</keyword>
<dbReference type="Proteomes" id="UP000285301">
    <property type="component" value="Unassembled WGS sequence"/>
</dbReference>
<dbReference type="GO" id="GO:0003676">
    <property type="term" value="F:nucleic acid binding"/>
    <property type="evidence" value="ECO:0007669"/>
    <property type="project" value="InterPro"/>
</dbReference>
<accession>A0A3S3P2U3</accession>
<dbReference type="Gene3D" id="3.30.420.10">
    <property type="entry name" value="Ribonuclease H-like superfamily/Ribonuclease H"/>
    <property type="match status" value="1"/>
</dbReference>
<dbReference type="SUPFAM" id="SSF53098">
    <property type="entry name" value="Ribonuclease H-like"/>
    <property type="match status" value="1"/>
</dbReference>
<feature type="domain" description="Integrase catalytic" evidence="1">
    <location>
        <begin position="33"/>
        <end position="192"/>
    </location>
</feature>
<gene>
    <name evidence="2" type="ORF">B4U79_16996</name>
</gene>